<dbReference type="SUPFAM" id="SSF47384">
    <property type="entry name" value="Homodimeric domain of signal transducing histidine kinase"/>
    <property type="match status" value="1"/>
</dbReference>
<dbReference type="InterPro" id="IPR003594">
    <property type="entry name" value="HATPase_dom"/>
</dbReference>
<dbReference type="Pfam" id="PF00512">
    <property type="entry name" value="HisKA"/>
    <property type="match status" value="1"/>
</dbReference>
<comment type="caution">
    <text evidence="14">The sequence shown here is derived from an EMBL/GenBank/DDBJ whole genome shotgun (WGS) entry which is preliminary data.</text>
</comment>
<protein>
    <recommendedName>
        <fullName evidence="3">histidine kinase</fullName>
        <ecNumber evidence="3">2.7.13.3</ecNumber>
    </recommendedName>
</protein>
<keyword evidence="6 11" id="KW-0812">Transmembrane</keyword>
<dbReference type="PANTHER" id="PTHR45436:SF5">
    <property type="entry name" value="SENSOR HISTIDINE KINASE TRCS"/>
    <property type="match status" value="1"/>
</dbReference>
<proteinExistence type="predicted"/>
<dbReference type="Proteomes" id="UP000778970">
    <property type="component" value="Unassembled WGS sequence"/>
</dbReference>
<dbReference type="SMART" id="SM00388">
    <property type="entry name" value="HisKA"/>
    <property type="match status" value="1"/>
</dbReference>
<evidence type="ECO:0000256" key="6">
    <source>
        <dbReference type="ARBA" id="ARBA00022692"/>
    </source>
</evidence>
<dbReference type="InterPro" id="IPR003661">
    <property type="entry name" value="HisK_dim/P_dom"/>
</dbReference>
<dbReference type="GO" id="GO:0005886">
    <property type="term" value="C:plasma membrane"/>
    <property type="evidence" value="ECO:0007669"/>
    <property type="project" value="TreeGrafter"/>
</dbReference>
<keyword evidence="4" id="KW-0597">Phosphoprotein</keyword>
<dbReference type="AlphaFoldDB" id="A0A934QKV1"/>
<keyword evidence="7 14" id="KW-0418">Kinase</keyword>
<dbReference type="SUPFAM" id="SSF55874">
    <property type="entry name" value="ATPase domain of HSP90 chaperone/DNA topoisomerase II/histidine kinase"/>
    <property type="match status" value="1"/>
</dbReference>
<evidence type="ECO:0000256" key="10">
    <source>
        <dbReference type="ARBA" id="ARBA00023136"/>
    </source>
</evidence>
<dbReference type="Pfam" id="PF02518">
    <property type="entry name" value="HATPase_c"/>
    <property type="match status" value="1"/>
</dbReference>
<dbReference type="PROSITE" id="PS50885">
    <property type="entry name" value="HAMP"/>
    <property type="match status" value="1"/>
</dbReference>
<dbReference type="PANTHER" id="PTHR45436">
    <property type="entry name" value="SENSOR HISTIDINE KINASE YKOH"/>
    <property type="match status" value="1"/>
</dbReference>
<sequence length="463" mass="49486">MGLRWPVGVRPGSLSFRLLLGAMLWIALALVVTGVVLTRIFAAHIEDQFAQRQEALLNQLAANLEVGPQDSLTLTGSLSPPQFERPYSGTYWQVQASDGEVLLRSRSLWDAALPLPSDTLLNGQVHRHRLTGPGEAALIAYERAVRLPGRDDQLRLVVARDAVVLDTAVQRFARVLTVSLSVLGLGLIAAAGAQIAGGLRPLGRLRRALGEVRAGRAQRLEGTYPAEIQPLVTDLNAVLQRNATVVEQARTQAGNLAHGLKTPLSVLSNEAAVLENTGQAAFAARIAEQTRIMQRQIDYHLARARVAATVDVPGSRADAQAALQRLARTMSKLYAAKQLSVEADGHTVPAFRGDRQDLEEMLGNLVDNACKWAHAQVRLSARPAATEGWLVIAVDDDGPGLPEDQRMAVFDRGRRLDTRVDGSGLGLAIVVELAELYGGTVALGDSDLGGLCATLTLPAAGDA</sequence>
<dbReference type="GO" id="GO:0000155">
    <property type="term" value="F:phosphorelay sensor kinase activity"/>
    <property type="evidence" value="ECO:0007669"/>
    <property type="project" value="InterPro"/>
</dbReference>
<evidence type="ECO:0000256" key="7">
    <source>
        <dbReference type="ARBA" id="ARBA00022777"/>
    </source>
</evidence>
<keyword evidence="8 11" id="KW-1133">Transmembrane helix</keyword>
<evidence type="ECO:0000256" key="4">
    <source>
        <dbReference type="ARBA" id="ARBA00022553"/>
    </source>
</evidence>
<evidence type="ECO:0000313" key="15">
    <source>
        <dbReference type="Proteomes" id="UP000778970"/>
    </source>
</evidence>
<feature type="transmembrane region" description="Helical" evidence="11">
    <location>
        <begin position="175"/>
        <end position="197"/>
    </location>
</feature>
<dbReference type="InterPro" id="IPR036890">
    <property type="entry name" value="HATPase_C_sf"/>
</dbReference>
<comment type="catalytic activity">
    <reaction evidence="1">
        <text>ATP + protein L-histidine = ADP + protein N-phospho-L-histidine.</text>
        <dbReference type="EC" id="2.7.13.3"/>
    </reaction>
</comment>
<evidence type="ECO:0000256" key="9">
    <source>
        <dbReference type="ARBA" id="ARBA00023012"/>
    </source>
</evidence>
<feature type="domain" description="HAMP" evidence="13">
    <location>
        <begin position="196"/>
        <end position="247"/>
    </location>
</feature>
<evidence type="ECO:0000313" key="14">
    <source>
        <dbReference type="EMBL" id="MBK1698370.1"/>
    </source>
</evidence>
<reference evidence="14" key="2">
    <citation type="journal article" date="2020" name="Microorganisms">
        <title>Osmotic Adaptation and Compatible Solute Biosynthesis of Phototrophic Bacteria as Revealed from Genome Analyses.</title>
        <authorList>
            <person name="Imhoff J.F."/>
            <person name="Rahn T."/>
            <person name="Kunzel S."/>
            <person name="Keller A."/>
            <person name="Neulinger S.C."/>
        </authorList>
    </citation>
    <scope>NUCLEOTIDE SEQUENCE</scope>
    <source>
        <strain evidence="14">DSM 9154</strain>
    </source>
</reference>
<gene>
    <name evidence="14" type="ORF">CKO21_14070</name>
</gene>
<dbReference type="Gene3D" id="1.10.287.130">
    <property type="match status" value="1"/>
</dbReference>
<feature type="transmembrane region" description="Helical" evidence="11">
    <location>
        <begin position="20"/>
        <end position="42"/>
    </location>
</feature>
<dbReference type="EC" id="2.7.13.3" evidence="3"/>
<keyword evidence="15" id="KW-1185">Reference proteome</keyword>
<dbReference type="CDD" id="cd00082">
    <property type="entry name" value="HisKA"/>
    <property type="match status" value="1"/>
</dbReference>
<accession>A0A934QKV1</accession>
<dbReference type="SMART" id="SM00387">
    <property type="entry name" value="HATPase_c"/>
    <property type="match status" value="1"/>
</dbReference>
<keyword evidence="5" id="KW-0808">Transferase</keyword>
<evidence type="ECO:0000259" key="12">
    <source>
        <dbReference type="PROSITE" id="PS50109"/>
    </source>
</evidence>
<dbReference type="PROSITE" id="PS50109">
    <property type="entry name" value="HIS_KIN"/>
    <property type="match status" value="1"/>
</dbReference>
<evidence type="ECO:0000256" key="2">
    <source>
        <dbReference type="ARBA" id="ARBA00004370"/>
    </source>
</evidence>
<dbReference type="Gene3D" id="3.30.565.10">
    <property type="entry name" value="Histidine kinase-like ATPase, C-terminal domain"/>
    <property type="match status" value="1"/>
</dbReference>
<dbReference type="PRINTS" id="PR00344">
    <property type="entry name" value="BCTRLSENSOR"/>
</dbReference>
<dbReference type="InterPro" id="IPR004358">
    <property type="entry name" value="Sig_transdc_His_kin-like_C"/>
</dbReference>
<evidence type="ECO:0000256" key="11">
    <source>
        <dbReference type="SAM" id="Phobius"/>
    </source>
</evidence>
<keyword evidence="9" id="KW-0902">Two-component regulatory system</keyword>
<dbReference type="InterPro" id="IPR003660">
    <property type="entry name" value="HAMP_dom"/>
</dbReference>
<feature type="domain" description="Histidine kinase" evidence="12">
    <location>
        <begin position="255"/>
        <end position="461"/>
    </location>
</feature>
<dbReference type="InterPro" id="IPR005467">
    <property type="entry name" value="His_kinase_dom"/>
</dbReference>
<evidence type="ECO:0000256" key="1">
    <source>
        <dbReference type="ARBA" id="ARBA00000085"/>
    </source>
</evidence>
<evidence type="ECO:0000256" key="8">
    <source>
        <dbReference type="ARBA" id="ARBA00022989"/>
    </source>
</evidence>
<evidence type="ECO:0000256" key="3">
    <source>
        <dbReference type="ARBA" id="ARBA00012438"/>
    </source>
</evidence>
<dbReference type="EMBL" id="NRRE01000027">
    <property type="protein sequence ID" value="MBK1698370.1"/>
    <property type="molecule type" value="Genomic_DNA"/>
</dbReference>
<comment type="subcellular location">
    <subcellularLocation>
        <location evidence="2">Membrane</location>
    </subcellularLocation>
</comment>
<name>A0A934QKV1_9PROT</name>
<evidence type="ECO:0000259" key="13">
    <source>
        <dbReference type="PROSITE" id="PS50885"/>
    </source>
</evidence>
<keyword evidence="10 11" id="KW-0472">Membrane</keyword>
<organism evidence="14 15">
    <name type="scientific">Rhodovibrio salinarum</name>
    <dbReference type="NCBI Taxonomy" id="1087"/>
    <lineage>
        <taxon>Bacteria</taxon>
        <taxon>Pseudomonadati</taxon>
        <taxon>Pseudomonadota</taxon>
        <taxon>Alphaproteobacteria</taxon>
        <taxon>Rhodospirillales</taxon>
        <taxon>Rhodovibrionaceae</taxon>
        <taxon>Rhodovibrio</taxon>
    </lineage>
</organism>
<evidence type="ECO:0000256" key="5">
    <source>
        <dbReference type="ARBA" id="ARBA00022679"/>
    </source>
</evidence>
<dbReference type="InterPro" id="IPR036097">
    <property type="entry name" value="HisK_dim/P_sf"/>
</dbReference>
<reference evidence="14" key="1">
    <citation type="submission" date="2017-08" db="EMBL/GenBank/DDBJ databases">
        <authorList>
            <person name="Imhoff J.F."/>
            <person name="Rahn T."/>
            <person name="Kuenzel S."/>
            <person name="Neulinger S.C."/>
        </authorList>
    </citation>
    <scope>NUCLEOTIDE SEQUENCE</scope>
    <source>
        <strain evidence="14">DSM 9154</strain>
    </source>
</reference>
<dbReference type="InterPro" id="IPR050428">
    <property type="entry name" value="TCS_sensor_his_kinase"/>
</dbReference>